<dbReference type="Gene3D" id="2.60.40.10">
    <property type="entry name" value="Immunoglobulins"/>
    <property type="match status" value="1"/>
</dbReference>
<dbReference type="PANTHER" id="PTHR42715">
    <property type="entry name" value="BETA-GLUCOSIDASE"/>
    <property type="match status" value="1"/>
</dbReference>
<evidence type="ECO:0000313" key="6">
    <source>
        <dbReference type="EMBL" id="CAE7030177.1"/>
    </source>
</evidence>
<dbReference type="SMART" id="SM01217">
    <property type="entry name" value="Fn3_like"/>
    <property type="match status" value="1"/>
</dbReference>
<evidence type="ECO:0000256" key="4">
    <source>
        <dbReference type="ARBA" id="ARBA00022801"/>
    </source>
</evidence>
<dbReference type="Pfam" id="PF14310">
    <property type="entry name" value="Fn3-like"/>
    <property type="match status" value="1"/>
</dbReference>
<dbReference type="InterPro" id="IPR026891">
    <property type="entry name" value="Fn3-like"/>
</dbReference>
<evidence type="ECO:0000256" key="3">
    <source>
        <dbReference type="ARBA" id="ARBA00012744"/>
    </source>
</evidence>
<feature type="domain" description="Fibronectin type III-like" evidence="5">
    <location>
        <begin position="33"/>
        <end position="102"/>
    </location>
</feature>
<dbReference type="EC" id="3.2.1.21" evidence="3"/>
<dbReference type="PANTHER" id="PTHR42715:SF10">
    <property type="entry name" value="BETA-GLUCOSIDASE"/>
    <property type="match status" value="1"/>
</dbReference>
<dbReference type="InterPro" id="IPR050288">
    <property type="entry name" value="Cellulose_deg_GH3"/>
</dbReference>
<keyword evidence="7" id="KW-1185">Reference proteome</keyword>
<name>A0A812IEU9_9DINO</name>
<proteinExistence type="inferred from homology"/>
<comment type="caution">
    <text evidence="6">The sequence shown here is derived from an EMBL/GenBank/DDBJ whole genome shotgun (WGS) entry which is preliminary data.</text>
</comment>
<dbReference type="AlphaFoldDB" id="A0A812IEU9"/>
<sequence>MSVRLKSRDAADAAAAAEATVEVKNIGDFPSAEVVQVYALASNVPRALRAFRRTGILAPGESSKVSMPLCERALGAFYDESLGRWQPPAQGSEVQLEVGASSKDIRLRAKVVL</sequence>
<evidence type="ECO:0000256" key="1">
    <source>
        <dbReference type="ARBA" id="ARBA00000448"/>
    </source>
</evidence>
<organism evidence="6 7">
    <name type="scientific">Symbiodinium natans</name>
    <dbReference type="NCBI Taxonomy" id="878477"/>
    <lineage>
        <taxon>Eukaryota</taxon>
        <taxon>Sar</taxon>
        <taxon>Alveolata</taxon>
        <taxon>Dinophyceae</taxon>
        <taxon>Suessiales</taxon>
        <taxon>Symbiodiniaceae</taxon>
        <taxon>Symbiodinium</taxon>
    </lineage>
</organism>
<dbReference type="EMBL" id="CAJNDS010000224">
    <property type="protein sequence ID" value="CAE7030177.1"/>
    <property type="molecule type" value="Genomic_DNA"/>
</dbReference>
<keyword evidence="4" id="KW-0378">Hydrolase</keyword>
<reference evidence="6" key="1">
    <citation type="submission" date="2021-02" db="EMBL/GenBank/DDBJ databases">
        <authorList>
            <person name="Dougan E. K."/>
            <person name="Rhodes N."/>
            <person name="Thang M."/>
            <person name="Chan C."/>
        </authorList>
    </citation>
    <scope>NUCLEOTIDE SEQUENCE</scope>
</reference>
<dbReference type="InterPro" id="IPR013783">
    <property type="entry name" value="Ig-like_fold"/>
</dbReference>
<dbReference type="OrthoDB" id="47059at2759"/>
<gene>
    <name evidence="6" type="ORF">SNAT2548_LOCUS3677</name>
</gene>
<protein>
    <recommendedName>
        <fullName evidence="3">beta-glucosidase</fullName>
        <ecNumber evidence="3">3.2.1.21</ecNumber>
    </recommendedName>
</protein>
<comment type="similarity">
    <text evidence="2">Belongs to the glycosyl hydrolase 3 family.</text>
</comment>
<evidence type="ECO:0000259" key="5">
    <source>
        <dbReference type="SMART" id="SM01217"/>
    </source>
</evidence>
<evidence type="ECO:0000256" key="2">
    <source>
        <dbReference type="ARBA" id="ARBA00005336"/>
    </source>
</evidence>
<dbReference type="Proteomes" id="UP000604046">
    <property type="component" value="Unassembled WGS sequence"/>
</dbReference>
<dbReference type="GO" id="GO:0008422">
    <property type="term" value="F:beta-glucosidase activity"/>
    <property type="evidence" value="ECO:0007669"/>
    <property type="project" value="UniProtKB-EC"/>
</dbReference>
<comment type="catalytic activity">
    <reaction evidence="1">
        <text>Hydrolysis of terminal, non-reducing beta-D-glucosyl residues with release of beta-D-glucose.</text>
        <dbReference type="EC" id="3.2.1.21"/>
    </reaction>
</comment>
<evidence type="ECO:0000313" key="7">
    <source>
        <dbReference type="Proteomes" id="UP000604046"/>
    </source>
</evidence>
<accession>A0A812IEU9</accession>